<dbReference type="Gene3D" id="3.40.50.2300">
    <property type="match status" value="2"/>
</dbReference>
<dbReference type="PANTHER" id="PTHR30483:SF6">
    <property type="entry name" value="PERIPLASMIC BINDING PROTEIN OF ABC TRANSPORTER FOR NATURAL AMINO ACIDS"/>
    <property type="match status" value="1"/>
</dbReference>
<comment type="subcellular location">
    <subcellularLocation>
        <location evidence="1">Membrane</location>
    </subcellularLocation>
</comment>
<organism evidence="7">
    <name type="scientific">Tetraselmis sp. GSL018</name>
    <dbReference type="NCBI Taxonomy" id="582737"/>
    <lineage>
        <taxon>Eukaryota</taxon>
        <taxon>Viridiplantae</taxon>
        <taxon>Chlorophyta</taxon>
        <taxon>core chlorophytes</taxon>
        <taxon>Chlorodendrophyceae</taxon>
        <taxon>Chlorodendrales</taxon>
        <taxon>Chlorodendraceae</taxon>
        <taxon>Tetraselmis</taxon>
    </lineage>
</organism>
<dbReference type="SUPFAM" id="SSF53822">
    <property type="entry name" value="Periplasmic binding protein-like I"/>
    <property type="match status" value="1"/>
</dbReference>
<dbReference type="PANTHER" id="PTHR30483">
    <property type="entry name" value="LEUCINE-SPECIFIC-BINDING PROTEIN"/>
    <property type="match status" value="1"/>
</dbReference>
<feature type="transmembrane region" description="Helical" evidence="5">
    <location>
        <begin position="12"/>
        <end position="32"/>
    </location>
</feature>
<evidence type="ECO:0000256" key="5">
    <source>
        <dbReference type="SAM" id="Phobius"/>
    </source>
</evidence>
<evidence type="ECO:0000256" key="3">
    <source>
        <dbReference type="ARBA" id="ARBA00022989"/>
    </source>
</evidence>
<evidence type="ECO:0000256" key="2">
    <source>
        <dbReference type="ARBA" id="ARBA00022692"/>
    </source>
</evidence>
<keyword evidence="4 5" id="KW-0472">Membrane</keyword>
<evidence type="ECO:0000256" key="4">
    <source>
        <dbReference type="ARBA" id="ARBA00023136"/>
    </source>
</evidence>
<dbReference type="AlphaFoldDB" id="A0A061S103"/>
<evidence type="ECO:0000313" key="7">
    <source>
        <dbReference type="EMBL" id="JAC78837.1"/>
    </source>
</evidence>
<reference evidence="7" key="1">
    <citation type="submission" date="2014-05" db="EMBL/GenBank/DDBJ databases">
        <title>The transcriptome of the halophilic microalga Tetraselmis sp. GSL018 isolated from the Great Salt Lake, Utah.</title>
        <authorList>
            <person name="Jinkerson R.E."/>
            <person name="D'Adamo S."/>
            <person name="Posewitz M.C."/>
        </authorList>
    </citation>
    <scope>NUCLEOTIDE SEQUENCE</scope>
    <source>
        <strain evidence="7">GSL018</strain>
    </source>
</reference>
<dbReference type="InterPro" id="IPR028082">
    <property type="entry name" value="Peripla_BP_I"/>
</dbReference>
<keyword evidence="3 5" id="KW-1133">Transmembrane helix</keyword>
<dbReference type="GO" id="GO:0016020">
    <property type="term" value="C:membrane"/>
    <property type="evidence" value="ECO:0007669"/>
    <property type="project" value="UniProtKB-SubCell"/>
</dbReference>
<dbReference type="Pfam" id="PF01094">
    <property type="entry name" value="ANF_receptor"/>
    <property type="match status" value="1"/>
</dbReference>
<sequence>KVKRKLSLFLKIWSAMNTLFVFTLFSQAVYIVCSVVELDTCVLFPMFSSPRANISGSVTSKAAIYWAASAFLAIKHVNSKNCTVLGSGCEELIAASSANLKINPLLYDLRDSTPRFLATSVVRCSEAGGPVIVGATSSEQSGIATQLATASDQLLISTYATSPALSDKDLYPNLARTSYTTGDLALALVKLAKFLKWKQVAVLHNRDLYGNGYADAFKQHMTQNGLKTEVISLGAIVTQEKVKEAMTQLKASGFKIVVVIAFREFWQLIMETAEEELAGDFRSYVWFSGAMDANYPVNGVQEGSEDSLQLFHGLIGIAPKQDQTRVESLVVICQFSPNSLGLSAF</sequence>
<dbReference type="InterPro" id="IPR001828">
    <property type="entry name" value="ANF_lig-bd_rcpt"/>
</dbReference>
<gene>
    <name evidence="7" type="ORF">TSPGSL018_14196</name>
</gene>
<protein>
    <recommendedName>
        <fullName evidence="6">Receptor ligand binding region domain-containing protein</fullName>
    </recommendedName>
</protein>
<dbReference type="InterPro" id="IPR051010">
    <property type="entry name" value="BCAA_transport"/>
</dbReference>
<name>A0A061S103_9CHLO</name>
<evidence type="ECO:0000259" key="6">
    <source>
        <dbReference type="Pfam" id="PF01094"/>
    </source>
</evidence>
<proteinExistence type="predicted"/>
<dbReference type="EMBL" id="GBEZ01006571">
    <property type="protein sequence ID" value="JAC78837.1"/>
    <property type="molecule type" value="Transcribed_RNA"/>
</dbReference>
<feature type="domain" description="Receptor ligand binding region" evidence="6">
    <location>
        <begin position="130"/>
        <end position="321"/>
    </location>
</feature>
<evidence type="ECO:0000256" key="1">
    <source>
        <dbReference type="ARBA" id="ARBA00004370"/>
    </source>
</evidence>
<keyword evidence="2 5" id="KW-0812">Transmembrane</keyword>
<feature type="non-terminal residue" evidence="7">
    <location>
        <position position="1"/>
    </location>
</feature>
<accession>A0A061S103</accession>